<evidence type="ECO:0000313" key="3">
    <source>
        <dbReference type="Proteomes" id="UP000033562"/>
    </source>
</evidence>
<proteinExistence type="predicted"/>
<dbReference type="EMBL" id="LANX01000001">
    <property type="protein sequence ID" value="KJV68952.1"/>
    <property type="molecule type" value="Genomic_DNA"/>
</dbReference>
<gene>
    <name evidence="2" type="ORF">NLO413_0324</name>
</gene>
<feature type="signal peptide" evidence="1">
    <location>
        <begin position="1"/>
        <end position="23"/>
    </location>
</feature>
<evidence type="ECO:0008006" key="4">
    <source>
        <dbReference type="Google" id="ProtNLM"/>
    </source>
</evidence>
<dbReference type="RefSeq" id="WP_156965554.1">
    <property type="nucleotide sequence ID" value="NZ_LANX01000001.1"/>
</dbReference>
<protein>
    <recommendedName>
        <fullName evidence="4">Gram-negative porin family protein</fullName>
    </recommendedName>
</protein>
<dbReference type="OrthoDB" id="7164576at2"/>
<reference evidence="2 3" key="1">
    <citation type="submission" date="2015-02" db="EMBL/GenBank/DDBJ databases">
        <title>Genome Sequencing of Rickettsiales.</title>
        <authorList>
            <person name="Daugherty S.C."/>
            <person name="Su Q."/>
            <person name="Abolude K."/>
            <person name="Beier-Sexton M."/>
            <person name="Carlyon J.A."/>
            <person name="Carter R."/>
            <person name="Day N.P."/>
            <person name="Dumler S.J."/>
            <person name="Dyachenko V."/>
            <person name="Godinez A."/>
            <person name="Kurtti T.J."/>
            <person name="Lichay M."/>
            <person name="Mullins K.E."/>
            <person name="Ott S."/>
            <person name="Pappas-Brown V."/>
            <person name="Paris D.H."/>
            <person name="Patel P."/>
            <person name="Richards A.L."/>
            <person name="Sadzewicz L."/>
            <person name="Sears K."/>
            <person name="Seidman D."/>
            <person name="Sengamalay N."/>
            <person name="Stenos J."/>
            <person name="Tallon L.J."/>
            <person name="Vincent G."/>
            <person name="Fraser C.M."/>
            <person name="Munderloh U."/>
            <person name="Dunning-Hotopp J.C."/>
        </authorList>
    </citation>
    <scope>NUCLEOTIDE SEQUENCE [LARGE SCALE GENOMIC DNA]</scope>
    <source>
        <strain evidence="2 3">RAC413</strain>
    </source>
</reference>
<organism evidence="2 3">
    <name type="scientific">Candidatus Neoehrlichia procyonis str. RAC413</name>
    <dbReference type="NCBI Taxonomy" id="1359163"/>
    <lineage>
        <taxon>Bacteria</taxon>
        <taxon>Pseudomonadati</taxon>
        <taxon>Pseudomonadota</taxon>
        <taxon>Alphaproteobacteria</taxon>
        <taxon>Rickettsiales</taxon>
        <taxon>Anaplasmataceae</taxon>
        <taxon>Candidatus Neoehrlichia</taxon>
    </lineage>
</organism>
<sequence>MKNLFTISACMCMFLSIYECAFAKHNGNNECIKCQTLQNVSQDYMKYITISGKLMSYNWFIKDNFNNKNVYEYNFDSNFEKWGIDSNGMLEVNLKKYDTNILYGAKFQILMPITKGRIVAFADTPYGYISLGYQEGVESEMKVDAFDIAAGDASSEWTRYIRHFFPVHKGVNNIPFYRSSGLYSENLFRNNGNYFSTDFNLNENDFSGYLPFRFSYKSLNFNGLTFGISYSPKGYKSDFLLNDVMGVINVMGDVDDSNSDYGIVYRYRDVFAPLNNVVISPYTHIISGAISYGYKVNDIKFNASMIGEYGKSITADNAKFMASKYVNLSINRAHNMYIDEPASKHDQLFNEQYMAEYVKKFLNKYMDERYHKLHNLTGIALGINAQYKNLKLGAAYGYLGQSGVIDYNDKFKDLVDVTQYFPKNHAYYWDVGASYQYNNLLLSITYFKSFSYNYYYDNFKHILYRGNNFLKDLGIGIDYTLYTTDKLNCKIFTNYHYFNTNQDYRLYYIDDSNIEKANINKGSIILSGIKIEF</sequence>
<dbReference type="Proteomes" id="UP000033562">
    <property type="component" value="Unassembled WGS sequence"/>
</dbReference>
<feature type="chain" id="PRO_5002465191" description="Gram-negative porin family protein" evidence="1">
    <location>
        <begin position="24"/>
        <end position="533"/>
    </location>
</feature>
<name>A0A0F3NML9_9RICK</name>
<keyword evidence="3" id="KW-1185">Reference proteome</keyword>
<evidence type="ECO:0000313" key="2">
    <source>
        <dbReference type="EMBL" id="KJV68952.1"/>
    </source>
</evidence>
<accession>A0A0F3NML9</accession>
<dbReference type="PATRIC" id="fig|1359163.3.peg.314"/>
<evidence type="ECO:0000256" key="1">
    <source>
        <dbReference type="SAM" id="SignalP"/>
    </source>
</evidence>
<keyword evidence="1" id="KW-0732">Signal</keyword>
<comment type="caution">
    <text evidence="2">The sequence shown here is derived from an EMBL/GenBank/DDBJ whole genome shotgun (WGS) entry which is preliminary data.</text>
</comment>
<dbReference type="AlphaFoldDB" id="A0A0F3NML9"/>